<dbReference type="Proteomes" id="UP001164305">
    <property type="component" value="Chromosome"/>
</dbReference>
<dbReference type="RefSeq" id="WP_263594052.1">
    <property type="nucleotide sequence ID" value="NZ_CP107020.1"/>
</dbReference>
<feature type="transmembrane region" description="Helical" evidence="1">
    <location>
        <begin position="56"/>
        <end position="79"/>
    </location>
</feature>
<dbReference type="InterPro" id="IPR008523">
    <property type="entry name" value="DUF805"/>
</dbReference>
<name>A0ABY6G1I5_9MICO</name>
<dbReference type="EMBL" id="CP107020">
    <property type="protein sequence ID" value="UYG16839.1"/>
    <property type="molecule type" value="Genomic_DNA"/>
</dbReference>
<feature type="transmembrane region" description="Helical" evidence="1">
    <location>
        <begin position="91"/>
        <end position="112"/>
    </location>
</feature>
<protein>
    <submittedName>
        <fullName evidence="2">DUF805 domain-containing protein</fullName>
    </submittedName>
</protein>
<feature type="transmembrane region" description="Helical" evidence="1">
    <location>
        <begin position="5"/>
        <end position="22"/>
    </location>
</feature>
<keyword evidence="1" id="KW-1133">Transmembrane helix</keyword>
<gene>
    <name evidence="2" type="ORF">BRM3_14760</name>
</gene>
<keyword evidence="3" id="KW-1185">Reference proteome</keyword>
<evidence type="ECO:0000256" key="1">
    <source>
        <dbReference type="SAM" id="Phobius"/>
    </source>
</evidence>
<reference evidence="2" key="1">
    <citation type="submission" date="2022-10" db="EMBL/GenBank/DDBJ databases">
        <title>Whole-Genome Sequencing of Brachybacterium huguangmaarense BRM-3, Isolated from Betula schmidtii.</title>
        <authorList>
            <person name="Haam D."/>
        </authorList>
    </citation>
    <scope>NUCLEOTIDE SEQUENCE</scope>
    <source>
        <strain evidence="2">BRM-3</strain>
    </source>
</reference>
<organism evidence="2 3">
    <name type="scientific">Brachybacterium huguangmaarense</name>
    <dbReference type="NCBI Taxonomy" id="1652028"/>
    <lineage>
        <taxon>Bacteria</taxon>
        <taxon>Bacillati</taxon>
        <taxon>Actinomycetota</taxon>
        <taxon>Actinomycetes</taxon>
        <taxon>Micrococcales</taxon>
        <taxon>Dermabacteraceae</taxon>
        <taxon>Brachybacterium</taxon>
    </lineage>
</organism>
<evidence type="ECO:0000313" key="3">
    <source>
        <dbReference type="Proteomes" id="UP001164305"/>
    </source>
</evidence>
<accession>A0ABY6G1I5</accession>
<keyword evidence="1" id="KW-0472">Membrane</keyword>
<evidence type="ECO:0000313" key="2">
    <source>
        <dbReference type="EMBL" id="UYG16839.1"/>
    </source>
</evidence>
<proteinExistence type="predicted"/>
<keyword evidence="1" id="KW-0812">Transmembrane</keyword>
<sequence length="124" mass="13294">MLIELVPWVVFMIGIITSAVWANNHMTETSLGYDANGNEIVYETAPGIIHAPTWPVVVIGLVLMALVTLALIVPIIALMCRRLHDANLSGLLCLLLLVPSIGGLVVLVLALLPSSPEGRRFDTA</sequence>
<dbReference type="Pfam" id="PF05656">
    <property type="entry name" value="DUF805"/>
    <property type="match status" value="1"/>
</dbReference>